<name>A0A0M8NW84_9EURO</name>
<evidence type="ECO:0000313" key="2">
    <source>
        <dbReference type="Proteomes" id="UP000037696"/>
    </source>
</evidence>
<sequence length="540" mass="60264">MELGYKRRKLNEFEYPPIPVVEQDIVEYETANDPFLIRLIPVYLDNDHLQADKFRAESVTEVGDENEQLVRTYHPSLSSKKKVWASSSAFGETVWLVEKPLSPSDSVYAGGRPIHFMPGDPQQYIPRGILTPRSPDKFNAHFTRYINPRRFLTPADLNRLRELFPEAVGVEVLIAGFLIVLFESEQHTQDAYREVWPLELAGLRVFFHTTRYSLTTTPIQSGLGVSADPNGEHHSRAGCLGLKLQLRNGSMAITTVTHGFVQCPGVSMPANIFNVFQTIVDKAKRRLRRYLPAKVGEDDGAFVMPNEVLTNDPVGKQVWLASSRRQIGAIAHTYDHPSRIKPYPHGYKHDLSLISDSALPDVTSPPGYPPVTGWADYTAALDGQDVYVVCHQTNVGRWRVITGTLDSELFNRAAVLGTGYTWDRKTRSQNSFLLWHHTGANLAPADGWSGAPLCLGRPSDAAARAVVFQNFQEDCLLAGDSSTEQHHALVKAGFLLPPDIKDSSIVGVDMPNQNRPYNTLPGMNRESFTLESQRRSFSGI</sequence>
<dbReference type="STRING" id="229535.A0A0M8NW84"/>
<reference evidence="1 2" key="1">
    <citation type="submission" date="2015-08" db="EMBL/GenBank/DDBJ databases">
        <title>Genome sequencing of Penicillium nordicum.</title>
        <authorList>
            <person name="Nguyen H.D."/>
            <person name="Seifert K.A."/>
        </authorList>
    </citation>
    <scope>NUCLEOTIDE SEQUENCE [LARGE SCALE GENOMIC DNA]</scope>
    <source>
        <strain evidence="1 2">DAOMC 185683</strain>
    </source>
</reference>
<accession>A0A0M8NW84</accession>
<evidence type="ECO:0000313" key="1">
    <source>
        <dbReference type="EMBL" id="KOS36214.1"/>
    </source>
</evidence>
<keyword evidence="2" id="KW-1185">Reference proteome</keyword>
<dbReference type="OrthoDB" id="3009558at2759"/>
<comment type="caution">
    <text evidence="1">The sequence shown here is derived from an EMBL/GenBank/DDBJ whole genome shotgun (WGS) entry which is preliminary data.</text>
</comment>
<proteinExistence type="predicted"/>
<organism evidence="1 2">
    <name type="scientific">Penicillium nordicum</name>
    <dbReference type="NCBI Taxonomy" id="229535"/>
    <lineage>
        <taxon>Eukaryota</taxon>
        <taxon>Fungi</taxon>
        <taxon>Dikarya</taxon>
        <taxon>Ascomycota</taxon>
        <taxon>Pezizomycotina</taxon>
        <taxon>Eurotiomycetes</taxon>
        <taxon>Eurotiomycetidae</taxon>
        <taxon>Eurotiales</taxon>
        <taxon>Aspergillaceae</taxon>
        <taxon>Penicillium</taxon>
    </lineage>
</organism>
<dbReference type="Proteomes" id="UP000037696">
    <property type="component" value="Unassembled WGS sequence"/>
</dbReference>
<dbReference type="AlphaFoldDB" id="A0A0M8NW84"/>
<protein>
    <submittedName>
        <fullName evidence="1">Uncharacterized protein</fullName>
    </submittedName>
</protein>
<dbReference type="EMBL" id="LHQQ01000583">
    <property type="protein sequence ID" value="KOS36214.1"/>
    <property type="molecule type" value="Genomic_DNA"/>
</dbReference>
<gene>
    <name evidence="1" type="ORF">ACN38_g13065</name>
</gene>